<dbReference type="OrthoDB" id="8235474at2"/>
<evidence type="ECO:0000313" key="4">
    <source>
        <dbReference type="Proteomes" id="UP000185680"/>
    </source>
</evidence>
<dbReference type="RefSeq" id="WP_066090794.1">
    <property type="nucleotide sequence ID" value="NZ_CP017476.1"/>
</dbReference>
<dbReference type="KEGG" id="hyl:LPB072_13680"/>
<gene>
    <name evidence="1" type="ORF">LPB072_13680</name>
    <name evidence="2" type="ORF">LPB72_12300</name>
</gene>
<protein>
    <submittedName>
        <fullName evidence="1">Uncharacterized protein</fullName>
    </submittedName>
</protein>
<evidence type="ECO:0000313" key="1">
    <source>
        <dbReference type="EMBL" id="AOW13738.1"/>
    </source>
</evidence>
<sequence length="112" mass="12141">MNELVRHTSTDGKLTLLVRVGADGETAVGFEGGDWHTHPDLLAAMLQVPEKEAVTEFIARLQADDIPIVVSTDGGVTVDPWVSDNLEATLSMFGSECLLRYWSGAEVIANDR</sequence>
<proteinExistence type="predicted"/>
<reference evidence="1 4" key="2">
    <citation type="submission" date="2016-10" db="EMBL/GenBank/DDBJ databases">
        <title>Hydorgenophaga sp. LPB0072 isolated from gastropod.</title>
        <authorList>
            <person name="Kim E."/>
            <person name="Yi H."/>
        </authorList>
    </citation>
    <scope>NUCLEOTIDE SEQUENCE [LARGE SCALE GENOMIC DNA]</scope>
    <source>
        <strain evidence="1 4">LPB0072</strain>
    </source>
</reference>
<organism evidence="1 4">
    <name type="scientific">Hydrogenophaga crassostreae</name>
    <dbReference type="NCBI Taxonomy" id="1763535"/>
    <lineage>
        <taxon>Bacteria</taxon>
        <taxon>Pseudomonadati</taxon>
        <taxon>Pseudomonadota</taxon>
        <taxon>Betaproteobacteria</taxon>
        <taxon>Burkholderiales</taxon>
        <taxon>Comamonadaceae</taxon>
        <taxon>Hydrogenophaga</taxon>
    </lineage>
</organism>
<evidence type="ECO:0000313" key="3">
    <source>
        <dbReference type="Proteomes" id="UP000185657"/>
    </source>
</evidence>
<dbReference type="EMBL" id="LVWD01000013">
    <property type="protein sequence ID" value="OAD42035.1"/>
    <property type="molecule type" value="Genomic_DNA"/>
</dbReference>
<dbReference type="AlphaFoldDB" id="A0A167I2C4"/>
<accession>A0A167I2C4</accession>
<dbReference type="Proteomes" id="UP000185680">
    <property type="component" value="Chromosome"/>
</dbReference>
<keyword evidence="3" id="KW-1185">Reference proteome</keyword>
<name>A0A167I2C4_9BURK</name>
<reference evidence="2 3" key="1">
    <citation type="submission" date="2016-02" db="EMBL/GenBank/DDBJ databases">
        <title>Draft genome sequence of Hydrogenophaga sp. LPB0072.</title>
        <authorList>
            <person name="Shin S.-K."/>
            <person name="Yi H."/>
        </authorList>
    </citation>
    <scope>NUCLEOTIDE SEQUENCE [LARGE SCALE GENOMIC DNA]</scope>
    <source>
        <strain evidence="2 3">LPB0072</strain>
    </source>
</reference>
<dbReference type="EMBL" id="CP017476">
    <property type="protein sequence ID" value="AOW13738.1"/>
    <property type="molecule type" value="Genomic_DNA"/>
</dbReference>
<evidence type="ECO:0000313" key="2">
    <source>
        <dbReference type="EMBL" id="OAD42035.1"/>
    </source>
</evidence>
<dbReference type="Proteomes" id="UP000185657">
    <property type="component" value="Unassembled WGS sequence"/>
</dbReference>